<comment type="caution">
    <text evidence="3">The sequence shown here is derived from an EMBL/GenBank/DDBJ whole genome shotgun (WGS) entry which is preliminary data.</text>
</comment>
<keyword evidence="1" id="KW-0812">Transmembrane</keyword>
<dbReference type="Proteomes" id="UP000557872">
    <property type="component" value="Unassembled WGS sequence"/>
</dbReference>
<proteinExistence type="predicted"/>
<gene>
    <name evidence="3" type="ORF">HW115_16440</name>
</gene>
<dbReference type="AlphaFoldDB" id="A0A851GI64"/>
<feature type="transmembrane region" description="Helical" evidence="1">
    <location>
        <begin position="6"/>
        <end position="23"/>
    </location>
</feature>
<dbReference type="Pfam" id="PF05569">
    <property type="entry name" value="Peptidase_M56"/>
    <property type="match status" value="1"/>
</dbReference>
<dbReference type="InterPro" id="IPR052173">
    <property type="entry name" value="Beta-lactam_resp_regulator"/>
</dbReference>
<feature type="transmembrane region" description="Helical" evidence="1">
    <location>
        <begin position="30"/>
        <end position="49"/>
    </location>
</feature>
<dbReference type="PANTHER" id="PTHR34978:SF3">
    <property type="entry name" value="SLR0241 PROTEIN"/>
    <property type="match status" value="1"/>
</dbReference>
<dbReference type="EMBL" id="JACBAZ010000008">
    <property type="protein sequence ID" value="NWK57213.1"/>
    <property type="molecule type" value="Genomic_DNA"/>
</dbReference>
<feature type="domain" description="Peptidase M56" evidence="2">
    <location>
        <begin position="72"/>
        <end position="268"/>
    </location>
</feature>
<evidence type="ECO:0000256" key="1">
    <source>
        <dbReference type="SAM" id="Phobius"/>
    </source>
</evidence>
<dbReference type="RefSeq" id="WP_178934037.1">
    <property type="nucleotide sequence ID" value="NZ_JACBAZ010000008.1"/>
</dbReference>
<keyword evidence="1" id="KW-0472">Membrane</keyword>
<keyword evidence="4" id="KW-1185">Reference proteome</keyword>
<organism evidence="3 4">
    <name type="scientific">Oceaniferula marina</name>
    <dbReference type="NCBI Taxonomy" id="2748318"/>
    <lineage>
        <taxon>Bacteria</taxon>
        <taxon>Pseudomonadati</taxon>
        <taxon>Verrucomicrobiota</taxon>
        <taxon>Verrucomicrobiia</taxon>
        <taxon>Verrucomicrobiales</taxon>
        <taxon>Verrucomicrobiaceae</taxon>
        <taxon>Oceaniferula</taxon>
    </lineage>
</organism>
<dbReference type="CDD" id="cd07341">
    <property type="entry name" value="M56_BlaR1_MecR1_like"/>
    <property type="match status" value="1"/>
</dbReference>
<evidence type="ECO:0000259" key="2">
    <source>
        <dbReference type="Pfam" id="PF05569"/>
    </source>
</evidence>
<dbReference type="InterPro" id="IPR008756">
    <property type="entry name" value="Peptidase_M56"/>
</dbReference>
<keyword evidence="1" id="KW-1133">Transmembrane helix</keyword>
<accession>A0A851GI64</accession>
<name>A0A851GI64_9BACT</name>
<evidence type="ECO:0000313" key="4">
    <source>
        <dbReference type="Proteomes" id="UP000557872"/>
    </source>
</evidence>
<feature type="transmembrane region" description="Helical" evidence="1">
    <location>
        <begin position="69"/>
        <end position="94"/>
    </location>
</feature>
<reference evidence="3 4" key="1">
    <citation type="submission" date="2020-07" db="EMBL/GenBank/DDBJ databases">
        <title>Roseicoccus Jingziensis gen. nov., sp. nov., isolated from coastal seawater.</title>
        <authorList>
            <person name="Feng X."/>
        </authorList>
    </citation>
    <scope>NUCLEOTIDE SEQUENCE [LARGE SCALE GENOMIC DNA]</scope>
    <source>
        <strain evidence="3 4">N1E253</strain>
    </source>
</reference>
<evidence type="ECO:0000313" key="3">
    <source>
        <dbReference type="EMBL" id="NWK57213.1"/>
    </source>
</evidence>
<dbReference type="PANTHER" id="PTHR34978">
    <property type="entry name" value="POSSIBLE SENSOR-TRANSDUCER PROTEIN BLAR"/>
    <property type="match status" value="1"/>
</dbReference>
<sequence>MMSILLSSLMISVLAAAGLWLIARKDPAGWPWVTVWSLGLLLFLPLLSLCPKWHMQSPVMADAADRVSSGGGLVSALLVLWALGTMVMMFRLFWRHRCLRQWLMCSTPVDRAEGDGLFLLEECCRMLGVKRVPELRMKEGLYSPVVAGYWKPVIVMPYHAEAWSPEMRKMAILHELGHIQRWDLWMRLAAELCCALYWYNPIVYWMRSRLMSQCEYACDARVIRAGVDKKHYIGALCDVAERMLESRARVISVGGLAMADHASLKRRVDRMLVQASSQGGAAAALVVLVTFVSALASALVEPVNRPSWDVIPGVASPADEMSEVELRHSANPFPGN</sequence>
<feature type="transmembrane region" description="Helical" evidence="1">
    <location>
        <begin position="280"/>
        <end position="300"/>
    </location>
</feature>
<protein>
    <submittedName>
        <fullName evidence="3">M56 family metallopeptidase</fullName>
    </submittedName>
</protein>